<dbReference type="RefSeq" id="WP_097788762.1">
    <property type="nucleotide sequence ID" value="NZ_BAAADT010000029.1"/>
</dbReference>
<reference evidence="2 3" key="1">
    <citation type="journal article" date="2017" name="Sci. Rep.">
        <title>Revealing the Saline Adaptation Strategies of the Halophilic Bacterium Halomonas beimenensis through High-throughput Omics and Transposon Mutagenesis Approaches.</title>
        <authorList>
            <person name="Chen Y.H."/>
            <person name="Lin S.S."/>
            <person name="Shyu Y.T."/>
        </authorList>
    </citation>
    <scope>NUCLEOTIDE SEQUENCE [LARGE SCALE GENOMIC DNA]</scope>
    <source>
        <strain evidence="2 3">NTU-111</strain>
    </source>
</reference>
<dbReference type="PANTHER" id="PTHR23088:SF50">
    <property type="entry name" value="HYDROLASE YHCX"/>
    <property type="match status" value="1"/>
</dbReference>
<proteinExistence type="predicted"/>
<gene>
    <name evidence="2" type="ORF">BEI_1312</name>
</gene>
<dbReference type="InterPro" id="IPR003010">
    <property type="entry name" value="C-N_Hydrolase"/>
</dbReference>
<dbReference type="Gene3D" id="3.60.110.10">
    <property type="entry name" value="Carbon-nitrogen hydrolase"/>
    <property type="match status" value="1"/>
</dbReference>
<protein>
    <submittedName>
        <fullName evidence="2">Putative amidohydrolase</fullName>
    </submittedName>
</protein>
<dbReference type="AlphaFoldDB" id="A0A291P620"/>
<sequence length="303" mass="33109">MTGGSERPVTVATAQYPIEAFADFAGFRAKAARWVQDATSRGAELLVFPEYGAMELASMLPEAERGDLQAQLHCLQPWREAFVETWRELAVRHGATILAPSLPWRLDDGRFVNRAWLFGPDGRAGHQDKQVMTRFENDDWGVVEGDGLRVFDTPAGRLGVLICYDSEFPLLARALVEAGAELLLVPSCTDTEAGYQRVRLSAQARAIEQQVAVIHSPTVGEALWSPAVDINIGRAGVFTPCDHGFPPDGVLTLAADATPGWQLARLDLARIRALREHGQVNNHADWALQHPRLAPGIATHPLG</sequence>
<keyword evidence="3" id="KW-1185">Reference proteome</keyword>
<dbReference type="OrthoDB" id="9811121at2"/>
<name>A0A291P620_9GAMM</name>
<organism evidence="2 3">
    <name type="scientific">Halomonas beimenensis</name>
    <dbReference type="NCBI Taxonomy" id="475662"/>
    <lineage>
        <taxon>Bacteria</taxon>
        <taxon>Pseudomonadati</taxon>
        <taxon>Pseudomonadota</taxon>
        <taxon>Gammaproteobacteria</taxon>
        <taxon>Oceanospirillales</taxon>
        <taxon>Halomonadaceae</taxon>
        <taxon>Halomonas</taxon>
    </lineage>
</organism>
<dbReference type="GO" id="GO:0016787">
    <property type="term" value="F:hydrolase activity"/>
    <property type="evidence" value="ECO:0007669"/>
    <property type="project" value="UniProtKB-KW"/>
</dbReference>
<keyword evidence="2" id="KW-0378">Hydrolase</keyword>
<dbReference type="KEGG" id="hbe:BEI_1312"/>
<dbReference type="Proteomes" id="UP000219993">
    <property type="component" value="Chromosome"/>
</dbReference>
<dbReference type="EMBL" id="CP021435">
    <property type="protein sequence ID" value="ATJ82299.1"/>
    <property type="molecule type" value="Genomic_DNA"/>
</dbReference>
<dbReference type="PANTHER" id="PTHR23088">
    <property type="entry name" value="NITRILASE-RELATED"/>
    <property type="match status" value="1"/>
</dbReference>
<accession>A0A291P620</accession>
<feature type="domain" description="CN hydrolase" evidence="1">
    <location>
        <begin position="9"/>
        <end position="268"/>
    </location>
</feature>
<dbReference type="InterPro" id="IPR036526">
    <property type="entry name" value="C-N_Hydrolase_sf"/>
</dbReference>
<evidence type="ECO:0000259" key="1">
    <source>
        <dbReference type="PROSITE" id="PS50263"/>
    </source>
</evidence>
<dbReference type="SUPFAM" id="SSF56317">
    <property type="entry name" value="Carbon-nitrogen hydrolase"/>
    <property type="match status" value="1"/>
</dbReference>
<dbReference type="Pfam" id="PF00795">
    <property type="entry name" value="CN_hydrolase"/>
    <property type="match status" value="1"/>
</dbReference>
<evidence type="ECO:0000313" key="2">
    <source>
        <dbReference type="EMBL" id="ATJ82299.1"/>
    </source>
</evidence>
<dbReference type="PROSITE" id="PS50263">
    <property type="entry name" value="CN_HYDROLASE"/>
    <property type="match status" value="1"/>
</dbReference>
<evidence type="ECO:0000313" key="3">
    <source>
        <dbReference type="Proteomes" id="UP000219993"/>
    </source>
</evidence>
<dbReference type="CDD" id="cd07574">
    <property type="entry name" value="nitrilase_Rim1_like"/>
    <property type="match status" value="1"/>
</dbReference>